<feature type="compositionally biased region" description="Polar residues" evidence="1">
    <location>
        <begin position="83"/>
        <end position="111"/>
    </location>
</feature>
<comment type="caution">
    <text evidence="2">The sequence shown here is derived from an EMBL/GenBank/DDBJ whole genome shotgun (WGS) entry which is preliminary data.</text>
</comment>
<evidence type="ECO:0000313" key="2">
    <source>
        <dbReference type="EMBL" id="GMN61307.1"/>
    </source>
</evidence>
<dbReference type="EMBL" id="BTGU01000109">
    <property type="protein sequence ID" value="GMN61307.1"/>
    <property type="molecule type" value="Genomic_DNA"/>
</dbReference>
<accession>A0AA88DT33</accession>
<gene>
    <name evidence="2" type="ORF">TIFTF001_030390</name>
</gene>
<feature type="compositionally biased region" description="Low complexity" evidence="1">
    <location>
        <begin position="524"/>
        <end position="554"/>
    </location>
</feature>
<feature type="compositionally biased region" description="Basic and acidic residues" evidence="1">
    <location>
        <begin position="119"/>
        <end position="129"/>
    </location>
</feature>
<feature type="compositionally biased region" description="Low complexity" evidence="1">
    <location>
        <begin position="27"/>
        <end position="43"/>
    </location>
</feature>
<feature type="region of interest" description="Disordered" evidence="1">
    <location>
        <begin position="868"/>
        <end position="898"/>
    </location>
</feature>
<feature type="compositionally biased region" description="Basic and acidic residues" evidence="1">
    <location>
        <begin position="557"/>
        <end position="578"/>
    </location>
</feature>
<protein>
    <submittedName>
        <fullName evidence="2">Uncharacterized protein</fullName>
    </submittedName>
</protein>
<feature type="compositionally biased region" description="Basic and acidic residues" evidence="1">
    <location>
        <begin position="679"/>
        <end position="703"/>
    </location>
</feature>
<keyword evidence="3" id="KW-1185">Reference proteome</keyword>
<name>A0AA88DT33_FICCA</name>
<evidence type="ECO:0000313" key="3">
    <source>
        <dbReference type="Proteomes" id="UP001187192"/>
    </source>
</evidence>
<dbReference type="AlphaFoldDB" id="A0AA88DT33"/>
<feature type="region of interest" description="Disordered" evidence="1">
    <location>
        <begin position="1"/>
        <end position="129"/>
    </location>
</feature>
<sequence>MSDVTDSENEALSGSVDVTRDSDTGASSSTLSSSSSSTLVTPTSRRREGAARLVEILQVGPSTRPDSWFIRELGGATPEPPVQANSTGVASERSAGQASTSGREGTESSDSPYPAGEPLGDRDRPEGRAMRINNQRVYCRSDQEMTELAGGFPVYSVDFYTSTVTQGYLAALRRDFQIPAEVDLRVPGENDLPSRPPLGYIALSAEYFRAGLRLPLHPFLRRALTQLNVAPAQLNANAYIILVGCFILWAKNFAAELPFRAFQNLYRMKSAPLSAGSYYFQGFKGTFVAKCPDSDKQFKHMWFYAGGRWLHGHLTRNELPRSERVPVVFRSGYVWTRAPHIPETTRDMVAGLQNLAEHQRDQRTLLDQSSLSEHGWLGFASTSQMPSVRRPEPITVAQMSEPTVRYRSRSTTALAEAASDQPETRGVVASGVPVSHLPHGDTSPGSWGPRIADEDLDLVIRRLSPVRGQRPARGLWIEESMADRRGTKRPTEEDKRERLAKMANLGKGKGKAGTSAPPSQNVVPPATRATPAPSAPATATAAAPTPAPQTSGPPGFSRDDRQPARLDVHSSRTREDRPAAQSLALRSARGESRLNPTPLPPSQTSSTYRALVTKFEERLSVEIAKSSKRSDPVQAANDGVNKQIEALCIMLSGYAAAKGFANQMADEVKAANTGATHASRAEKKARAAKEAAEEARKEVEDRAKVAEERAKEAEGRQRFAEDLVQKADQAVEEAETSKAELEEALHRAEQELASTRVEHERYVRVALPAALEEARAQAVADFLGSEDFNERVAQMYCEGMRDMKAGFTATNPSLVGVDWSFVPAESEETVAEEPPEEGEVTGTARELGDVIILDDQVAELEQLAPAESVQAAANAEPGPDQLATVVSADQEQSEPPAA</sequence>
<feature type="region of interest" description="Disordered" evidence="1">
    <location>
        <begin position="674"/>
        <end position="703"/>
    </location>
</feature>
<reference evidence="2" key="1">
    <citation type="submission" date="2023-07" db="EMBL/GenBank/DDBJ databases">
        <title>draft genome sequence of fig (Ficus carica).</title>
        <authorList>
            <person name="Takahashi T."/>
            <person name="Nishimura K."/>
        </authorList>
    </citation>
    <scope>NUCLEOTIDE SEQUENCE</scope>
</reference>
<feature type="region of interest" description="Disordered" evidence="1">
    <location>
        <begin position="402"/>
        <end position="426"/>
    </location>
</feature>
<evidence type="ECO:0000256" key="1">
    <source>
        <dbReference type="SAM" id="MobiDB-lite"/>
    </source>
</evidence>
<dbReference type="Proteomes" id="UP001187192">
    <property type="component" value="Unassembled WGS sequence"/>
</dbReference>
<organism evidence="2 3">
    <name type="scientific">Ficus carica</name>
    <name type="common">Common fig</name>
    <dbReference type="NCBI Taxonomy" id="3494"/>
    <lineage>
        <taxon>Eukaryota</taxon>
        <taxon>Viridiplantae</taxon>
        <taxon>Streptophyta</taxon>
        <taxon>Embryophyta</taxon>
        <taxon>Tracheophyta</taxon>
        <taxon>Spermatophyta</taxon>
        <taxon>Magnoliopsida</taxon>
        <taxon>eudicotyledons</taxon>
        <taxon>Gunneridae</taxon>
        <taxon>Pentapetalae</taxon>
        <taxon>rosids</taxon>
        <taxon>fabids</taxon>
        <taxon>Rosales</taxon>
        <taxon>Moraceae</taxon>
        <taxon>Ficeae</taxon>
        <taxon>Ficus</taxon>
    </lineage>
</organism>
<proteinExistence type="predicted"/>
<feature type="region of interest" description="Disordered" evidence="1">
    <location>
        <begin position="505"/>
        <end position="607"/>
    </location>
</feature>